<dbReference type="InterPro" id="IPR039426">
    <property type="entry name" value="TonB-dep_rcpt-like"/>
</dbReference>
<dbReference type="SUPFAM" id="SSF56935">
    <property type="entry name" value="Porins"/>
    <property type="match status" value="1"/>
</dbReference>
<comment type="caution">
    <text evidence="16">The sequence shown here is derived from an EMBL/GenBank/DDBJ whole genome shotgun (WGS) entry which is preliminary data.</text>
</comment>
<evidence type="ECO:0000256" key="7">
    <source>
        <dbReference type="ARBA" id="ARBA00023065"/>
    </source>
</evidence>
<feature type="signal peptide" evidence="13">
    <location>
        <begin position="1"/>
        <end position="30"/>
    </location>
</feature>
<evidence type="ECO:0000256" key="1">
    <source>
        <dbReference type="ARBA" id="ARBA00004571"/>
    </source>
</evidence>
<keyword evidence="7" id="KW-0406">Ion transport</keyword>
<evidence type="ECO:0000313" key="16">
    <source>
        <dbReference type="EMBL" id="EAR27703.1"/>
    </source>
</evidence>
<dbReference type="Gene3D" id="2.40.170.20">
    <property type="entry name" value="TonB-dependent receptor, beta-barrel domain"/>
    <property type="match status" value="1"/>
</dbReference>
<dbReference type="Proteomes" id="UP000006201">
    <property type="component" value="Unassembled WGS sequence"/>
</dbReference>
<proteinExistence type="inferred from homology"/>
<dbReference type="AlphaFoldDB" id="A4CBG6"/>
<comment type="similarity">
    <text evidence="11 12">Belongs to the TonB-dependent receptor family.</text>
</comment>
<evidence type="ECO:0000256" key="3">
    <source>
        <dbReference type="ARBA" id="ARBA00022452"/>
    </source>
</evidence>
<accession>A4CBG6</accession>
<keyword evidence="13" id="KW-0732">Signal</keyword>
<evidence type="ECO:0000256" key="2">
    <source>
        <dbReference type="ARBA" id="ARBA00022448"/>
    </source>
</evidence>
<reference evidence="16 17" key="1">
    <citation type="submission" date="2006-02" db="EMBL/GenBank/DDBJ databases">
        <authorList>
            <person name="Moran M.A."/>
            <person name="Kjelleberg S."/>
            <person name="Egan S."/>
            <person name="Saunders N."/>
            <person name="Thomas T."/>
            <person name="Ferriera S."/>
            <person name="Johnson J."/>
            <person name="Kravitz S."/>
            <person name="Halpern A."/>
            <person name="Remington K."/>
            <person name="Beeson K."/>
            <person name="Tran B."/>
            <person name="Rogers Y.-H."/>
            <person name="Friedman R."/>
            <person name="Venter J.C."/>
        </authorList>
    </citation>
    <scope>NUCLEOTIDE SEQUENCE [LARGE SCALE GENOMIC DNA]</scope>
    <source>
        <strain evidence="16 17">D2</strain>
    </source>
</reference>
<dbReference type="InterPro" id="IPR000531">
    <property type="entry name" value="Beta-barrel_TonB"/>
</dbReference>
<dbReference type="EMBL" id="AAOH01000005">
    <property type="protein sequence ID" value="EAR27703.1"/>
    <property type="molecule type" value="Genomic_DNA"/>
</dbReference>
<dbReference type="eggNOG" id="COG4774">
    <property type="taxonomic scope" value="Bacteria"/>
</dbReference>
<evidence type="ECO:0000313" key="17">
    <source>
        <dbReference type="Proteomes" id="UP000006201"/>
    </source>
</evidence>
<feature type="chain" id="PRO_5002667200" evidence="13">
    <location>
        <begin position="31"/>
        <end position="752"/>
    </location>
</feature>
<evidence type="ECO:0000256" key="8">
    <source>
        <dbReference type="ARBA" id="ARBA00023077"/>
    </source>
</evidence>
<dbReference type="PANTHER" id="PTHR32552">
    <property type="entry name" value="FERRICHROME IRON RECEPTOR-RELATED"/>
    <property type="match status" value="1"/>
</dbReference>
<keyword evidence="6" id="KW-0408">Iron</keyword>
<keyword evidence="3 11" id="KW-1134">Transmembrane beta strand</keyword>
<dbReference type="PANTHER" id="PTHR32552:SF81">
    <property type="entry name" value="TONB-DEPENDENT OUTER MEMBRANE RECEPTOR"/>
    <property type="match status" value="1"/>
</dbReference>
<evidence type="ECO:0000256" key="4">
    <source>
        <dbReference type="ARBA" id="ARBA00022496"/>
    </source>
</evidence>
<evidence type="ECO:0000256" key="11">
    <source>
        <dbReference type="PROSITE-ProRule" id="PRU01360"/>
    </source>
</evidence>
<dbReference type="Pfam" id="PF00593">
    <property type="entry name" value="TonB_dep_Rec_b-barrel"/>
    <property type="match status" value="1"/>
</dbReference>
<keyword evidence="4" id="KW-0410">Iron transport</keyword>
<evidence type="ECO:0000256" key="13">
    <source>
        <dbReference type="SAM" id="SignalP"/>
    </source>
</evidence>
<dbReference type="InterPro" id="IPR036942">
    <property type="entry name" value="Beta-barrel_TonB_sf"/>
</dbReference>
<evidence type="ECO:0000256" key="9">
    <source>
        <dbReference type="ARBA" id="ARBA00023136"/>
    </source>
</evidence>
<protein>
    <submittedName>
        <fullName evidence="16">TonB-dependent receptor</fullName>
    </submittedName>
</protein>
<evidence type="ECO:0000256" key="6">
    <source>
        <dbReference type="ARBA" id="ARBA00023004"/>
    </source>
</evidence>
<name>A4CBG6_9GAMM</name>
<dbReference type="GO" id="GO:0006826">
    <property type="term" value="P:iron ion transport"/>
    <property type="evidence" value="ECO:0007669"/>
    <property type="project" value="UniProtKB-KW"/>
</dbReference>
<keyword evidence="9 11" id="KW-0472">Membrane</keyword>
<dbReference type="GO" id="GO:0009279">
    <property type="term" value="C:cell outer membrane"/>
    <property type="evidence" value="ECO:0007669"/>
    <property type="project" value="UniProtKB-SubCell"/>
</dbReference>
<evidence type="ECO:0000259" key="14">
    <source>
        <dbReference type="Pfam" id="PF00593"/>
    </source>
</evidence>
<organism evidence="16 17">
    <name type="scientific">Pseudoalteromonas tunicata D2</name>
    <dbReference type="NCBI Taxonomy" id="87626"/>
    <lineage>
        <taxon>Bacteria</taxon>
        <taxon>Pseudomonadati</taxon>
        <taxon>Pseudomonadota</taxon>
        <taxon>Gammaproteobacteria</taxon>
        <taxon>Alteromonadales</taxon>
        <taxon>Pseudoalteromonadaceae</taxon>
        <taxon>Pseudoalteromonas</taxon>
    </lineage>
</organism>
<keyword evidence="5 11" id="KW-0812">Transmembrane</keyword>
<keyword evidence="2 11" id="KW-0813">Transport</keyword>
<keyword evidence="16" id="KW-0675">Receptor</keyword>
<feature type="domain" description="TonB-dependent receptor plug" evidence="15">
    <location>
        <begin position="52"/>
        <end position="161"/>
    </location>
</feature>
<keyword evidence="10 11" id="KW-0998">Cell outer membrane</keyword>
<keyword evidence="8 12" id="KW-0798">TonB box</keyword>
<gene>
    <name evidence="16" type="ORF">PTD2_17815</name>
</gene>
<keyword evidence="17" id="KW-1185">Reference proteome</keyword>
<comment type="subcellular location">
    <subcellularLocation>
        <location evidence="1 11">Cell outer membrane</location>
        <topology evidence="1 11">Multi-pass membrane protein</topology>
    </subcellularLocation>
</comment>
<dbReference type="Pfam" id="PF07715">
    <property type="entry name" value="Plug"/>
    <property type="match status" value="1"/>
</dbReference>
<evidence type="ECO:0000256" key="12">
    <source>
        <dbReference type="RuleBase" id="RU003357"/>
    </source>
</evidence>
<feature type="domain" description="TonB-dependent receptor-like beta-barrel" evidence="14">
    <location>
        <begin position="297"/>
        <end position="715"/>
    </location>
</feature>
<dbReference type="STRING" id="87626.PTD2_17815"/>
<evidence type="ECO:0000256" key="5">
    <source>
        <dbReference type="ARBA" id="ARBA00022692"/>
    </source>
</evidence>
<dbReference type="InterPro" id="IPR012910">
    <property type="entry name" value="Plug_dom"/>
</dbReference>
<evidence type="ECO:0000256" key="10">
    <source>
        <dbReference type="ARBA" id="ARBA00023237"/>
    </source>
</evidence>
<sequence>MDLFMTSYPVFFALSALSLALNTAVNVAQANDGAMQDIEVIEVYAQKRLQRIQDVSVAVTSINGAALSEQRIKDTTELASFSPNVKISQNAAEGTPPAINIRGVGLIDYNTSNTSPVSFYIDDVVAGSANNQIVNLFDMEQVEVLRGPQGTLFGRNSTGGAIILRSTRPDSEFGGYITAGLANNDHQTLEGAINLPLTDDSAARFAFSHQDYDYSTNNLLKSSPEAGMRQDNYRFLLSSDFGKLDVLLKAHLEDWSGIVQPVGSIGLFKNPATKAPCSVSEAGSTSCFDLFGYNSGSNDFYDVKVNNNSPHKTDSKGLSLNLTGQLTDNTSLISVTSWDKLKRQHAFNCDGSPSRLCEGNLGLENQVITQELRLHHQLGEHYLIAGAFWLDESIVQDNYNDIFRDLRGVLSQAVTFIYDNQIDVDSSALFAQYDYRYSPATTFTVGLRYTAESTDYQSITHLNVGTDPNDYVGLTIPFYQVSGSQDDNKWSGKLAVNHQLDSNNSVYYSFSNGFKSGGYNGGFLSSLEQAQLADYGAETLNAHEVGAKLTLLDQDLAINMAAFYYDYQDQQVFMNQASTVPNTPPLQLLENVGSSTIYGSEIELFYTPTAQLYFQLGLGYLPEANFDKFIDPTGRELTDNRLPFTSKWNISGLANYEMPLLSHNLVLQLNFDYQSDYYFDQNENPYAEQTGYTLWNGFIRYESDDWDVSLWGKNLFGQHYSNLKFDLSSFLGMLEDFKGEGRRYGMVFQYHF</sequence>
<dbReference type="PROSITE" id="PS52016">
    <property type="entry name" value="TONB_DEPENDENT_REC_3"/>
    <property type="match status" value="1"/>
</dbReference>
<evidence type="ECO:0000259" key="15">
    <source>
        <dbReference type="Pfam" id="PF07715"/>
    </source>
</evidence>
<dbReference type="HOGENOM" id="CLU_008287_15_0_6"/>